<protein>
    <submittedName>
        <fullName evidence="2">Uncharacterized protein</fullName>
    </submittedName>
</protein>
<accession>A0A4R6J8R0</accession>
<proteinExistence type="predicted"/>
<dbReference type="AlphaFoldDB" id="A0A4R6J8R0"/>
<evidence type="ECO:0000256" key="1">
    <source>
        <dbReference type="SAM" id="Phobius"/>
    </source>
</evidence>
<feature type="transmembrane region" description="Helical" evidence="1">
    <location>
        <begin position="9"/>
        <end position="34"/>
    </location>
</feature>
<gene>
    <name evidence="2" type="ORF">C8E87_6973</name>
</gene>
<evidence type="ECO:0000313" key="3">
    <source>
        <dbReference type="Proteomes" id="UP000294901"/>
    </source>
</evidence>
<comment type="caution">
    <text evidence="2">The sequence shown here is derived from an EMBL/GenBank/DDBJ whole genome shotgun (WGS) entry which is preliminary data.</text>
</comment>
<keyword evidence="3" id="KW-1185">Reference proteome</keyword>
<dbReference type="Proteomes" id="UP000294901">
    <property type="component" value="Unassembled WGS sequence"/>
</dbReference>
<keyword evidence="1" id="KW-0472">Membrane</keyword>
<organism evidence="2 3">
    <name type="scientific">Paractinoplanes brasiliensis</name>
    <dbReference type="NCBI Taxonomy" id="52695"/>
    <lineage>
        <taxon>Bacteria</taxon>
        <taxon>Bacillati</taxon>
        <taxon>Actinomycetota</taxon>
        <taxon>Actinomycetes</taxon>
        <taxon>Micromonosporales</taxon>
        <taxon>Micromonosporaceae</taxon>
        <taxon>Paractinoplanes</taxon>
    </lineage>
</organism>
<name>A0A4R6J8R0_9ACTN</name>
<dbReference type="EMBL" id="SNWR01000002">
    <property type="protein sequence ID" value="TDO31547.1"/>
    <property type="molecule type" value="Genomic_DNA"/>
</dbReference>
<reference evidence="2 3" key="1">
    <citation type="submission" date="2019-03" db="EMBL/GenBank/DDBJ databases">
        <title>Sequencing the genomes of 1000 actinobacteria strains.</title>
        <authorList>
            <person name="Klenk H.-P."/>
        </authorList>
    </citation>
    <scope>NUCLEOTIDE SEQUENCE [LARGE SCALE GENOMIC DNA]</scope>
    <source>
        <strain evidence="2 3">DSM 43805</strain>
    </source>
</reference>
<sequence length="51" mass="5234">MKVFADFSVLLKIAVVCPVIGFILGPCATGTTWFSRSGPAPAVPAPSVSAR</sequence>
<keyword evidence="1" id="KW-1133">Transmembrane helix</keyword>
<keyword evidence="1" id="KW-0812">Transmembrane</keyword>
<evidence type="ECO:0000313" key="2">
    <source>
        <dbReference type="EMBL" id="TDO31547.1"/>
    </source>
</evidence>